<sequence length="289" mass="30216">MVVGYLLVLALLALLFLILIFRHYRRSVTQGRPEPLGFIRIVVNWALLLVLVGSLGSAGYLVLKGNHSSSADQKQDKAVSSSSVVSSSSASTPKKLAALGVTYSPEEPTLTGNSVKVKFKVSPQSSLLIQGHYSGKTFKTFKAKSGRSTEHFSYKFKTAGTYDLVAKRDGKTVTKEITIKDNDASSSSSSSVVASSSSSSAVVSSSSTSTVQRSSSSTSTGTTSRTTTGTGTTASRRSTYTGNTGSTQHYHTTSGASDSGASSYNTTNTTLNSSTGTGTGEYGENETAR</sequence>
<evidence type="ECO:0000256" key="2">
    <source>
        <dbReference type="SAM" id="Phobius"/>
    </source>
</evidence>
<keyword evidence="2" id="KW-1133">Transmembrane helix</keyword>
<evidence type="ECO:0000313" key="3">
    <source>
        <dbReference type="EMBL" id="KRM61159.1"/>
    </source>
</evidence>
<comment type="caution">
    <text evidence="3">The sequence shown here is derived from an EMBL/GenBank/DDBJ whole genome shotgun (WGS) entry which is preliminary data.</text>
</comment>
<accession>A0A0R2A2K4</accession>
<dbReference type="PATRIC" id="fig|1423813.3.peg.2010"/>
<feature type="transmembrane region" description="Helical" evidence="2">
    <location>
        <begin position="36"/>
        <end position="63"/>
    </location>
</feature>
<keyword evidence="2" id="KW-0812">Transmembrane</keyword>
<keyword evidence="4" id="KW-1185">Reference proteome</keyword>
<feature type="compositionally biased region" description="Low complexity" evidence="1">
    <location>
        <begin position="252"/>
        <end position="276"/>
    </location>
</feature>
<dbReference type="RefSeq" id="WP_057779395.1">
    <property type="nucleotide sequence ID" value="NZ_AYYY01000036.1"/>
</dbReference>
<feature type="compositionally biased region" description="Low complexity" evidence="1">
    <location>
        <begin position="197"/>
        <end position="242"/>
    </location>
</feature>
<dbReference type="OrthoDB" id="2298473at2"/>
<keyword evidence="2" id="KW-0472">Membrane</keyword>
<proteinExistence type="predicted"/>
<dbReference type="EMBL" id="AYYY01000036">
    <property type="protein sequence ID" value="KRM61159.1"/>
    <property type="molecule type" value="Genomic_DNA"/>
</dbReference>
<dbReference type="AlphaFoldDB" id="A0A0R2A2K4"/>
<dbReference type="Proteomes" id="UP000051733">
    <property type="component" value="Unassembled WGS sequence"/>
</dbReference>
<organism evidence="3 4">
    <name type="scientific">Paucilactobacillus vaccinostercus DSM 20634</name>
    <dbReference type="NCBI Taxonomy" id="1423813"/>
    <lineage>
        <taxon>Bacteria</taxon>
        <taxon>Bacillati</taxon>
        <taxon>Bacillota</taxon>
        <taxon>Bacilli</taxon>
        <taxon>Lactobacillales</taxon>
        <taxon>Lactobacillaceae</taxon>
        <taxon>Paucilactobacillus</taxon>
    </lineage>
</organism>
<protein>
    <submittedName>
        <fullName evidence="3">Uncharacterized protein</fullName>
    </submittedName>
</protein>
<evidence type="ECO:0000313" key="4">
    <source>
        <dbReference type="Proteomes" id="UP000051733"/>
    </source>
</evidence>
<reference evidence="3 4" key="1">
    <citation type="journal article" date="2015" name="Genome Announc.">
        <title>Expanding the biotechnology potential of lactobacilli through comparative genomics of 213 strains and associated genera.</title>
        <authorList>
            <person name="Sun Z."/>
            <person name="Harris H.M."/>
            <person name="McCann A."/>
            <person name="Guo C."/>
            <person name="Argimon S."/>
            <person name="Zhang W."/>
            <person name="Yang X."/>
            <person name="Jeffery I.B."/>
            <person name="Cooney J.C."/>
            <person name="Kagawa T.F."/>
            <person name="Liu W."/>
            <person name="Song Y."/>
            <person name="Salvetti E."/>
            <person name="Wrobel A."/>
            <person name="Rasinkangas P."/>
            <person name="Parkhill J."/>
            <person name="Rea M.C."/>
            <person name="O'Sullivan O."/>
            <person name="Ritari J."/>
            <person name="Douillard F.P."/>
            <person name="Paul Ross R."/>
            <person name="Yang R."/>
            <person name="Briner A.E."/>
            <person name="Felis G.E."/>
            <person name="de Vos W.M."/>
            <person name="Barrangou R."/>
            <person name="Klaenhammer T.R."/>
            <person name="Caufield P.W."/>
            <person name="Cui Y."/>
            <person name="Zhang H."/>
            <person name="O'Toole P.W."/>
        </authorList>
    </citation>
    <scope>NUCLEOTIDE SEQUENCE [LARGE SCALE GENOMIC DNA]</scope>
    <source>
        <strain evidence="3 4">DSM 20634</strain>
    </source>
</reference>
<feature type="region of interest" description="Disordered" evidence="1">
    <location>
        <begin position="197"/>
        <end position="289"/>
    </location>
</feature>
<feature type="transmembrane region" description="Helical" evidence="2">
    <location>
        <begin position="6"/>
        <end position="24"/>
    </location>
</feature>
<name>A0A0R2A2K4_9LACO</name>
<evidence type="ECO:0000256" key="1">
    <source>
        <dbReference type="SAM" id="MobiDB-lite"/>
    </source>
</evidence>
<gene>
    <name evidence="3" type="ORF">FC26_GL001977</name>
</gene>